<evidence type="ECO:0000313" key="4">
    <source>
        <dbReference type="Proteomes" id="UP001523543"/>
    </source>
</evidence>
<dbReference type="Proteomes" id="UP001523543">
    <property type="component" value="Unassembled WGS sequence"/>
</dbReference>
<keyword evidence="4" id="KW-1185">Reference proteome</keyword>
<comment type="similarity">
    <text evidence="1">Belongs to the myoviridae tail sheath protein family.</text>
</comment>
<dbReference type="PIRSF" id="PIRSF007349">
    <property type="entry name" value="Tsp_L"/>
    <property type="match status" value="1"/>
</dbReference>
<evidence type="ECO:0000259" key="2">
    <source>
        <dbReference type="Pfam" id="PF04984"/>
    </source>
</evidence>
<organism evidence="3 4">
    <name type="scientific">Acetobacter cerevisiae</name>
    <dbReference type="NCBI Taxonomy" id="178900"/>
    <lineage>
        <taxon>Bacteria</taxon>
        <taxon>Pseudomonadati</taxon>
        <taxon>Pseudomonadota</taxon>
        <taxon>Alphaproteobacteria</taxon>
        <taxon>Acetobacterales</taxon>
        <taxon>Acetobacteraceae</taxon>
        <taxon>Acetobacter</taxon>
    </lineage>
</organism>
<dbReference type="Pfam" id="PF04984">
    <property type="entry name" value="Phage_sheath_1"/>
    <property type="match status" value="1"/>
</dbReference>
<sequence length="493" mass="50956">MSGSISVPGYAANNRVPGFYFALDGSKANTASVTRRVLLIGQQLSSSTTAAGVATLSGGPSDAIAKYGAGSQLARMVTAYRQIDTSGEVWCLPLADPAAGKPASGTITLTGSATASGTLPLYVEDQLVQVGVTLGDAAATVATNAVTALSAIASLPVAASASGGTITLTAKNKGVTGNDIMLGVALLGQMGAQSIPDGLTVTTTSLSGGTGTPETLASFMASLGDRVYDLFVHPYTDTGSLEVFKALFDNTTGRWSPMEQLYGHGIAAIRGTYGQVTAAGMTLNDPHTTIMPISDSPSSPLVWATQIGAWVATSMRDNPALPVTGLALTVLPPTDAGRFGRDEQNSLLYDGLSTHTVDDSGTVLIQRLITTYQTNASGLPDDSYLGIETLMTAAICLPDMRSYLAAQVGGYILLDDAAKIPAGTKATTAKLIGKLCVARYRYQATQLWVQNADTFAANIVCQNAGNGEVKLLMPYDFANQLWIIAGNAQFVKS</sequence>
<gene>
    <name evidence="3" type="ORF">NKW54_08475</name>
</gene>
<evidence type="ECO:0000256" key="1">
    <source>
        <dbReference type="ARBA" id="ARBA00008005"/>
    </source>
</evidence>
<feature type="domain" description="Tail sheath protein subtilisin-like" evidence="2">
    <location>
        <begin position="212"/>
        <end position="371"/>
    </location>
</feature>
<evidence type="ECO:0000313" key="3">
    <source>
        <dbReference type="EMBL" id="MCP1245973.1"/>
    </source>
</evidence>
<name>A0ABT1ERJ2_9PROT</name>
<dbReference type="RefSeq" id="WP_253550191.1">
    <property type="nucleotide sequence ID" value="NZ_JAMYZR010000009.1"/>
</dbReference>
<comment type="caution">
    <text evidence="3">The sequence shown here is derived from an EMBL/GenBank/DDBJ whole genome shotgun (WGS) entry which is preliminary data.</text>
</comment>
<dbReference type="EMBL" id="JAMYZR010000009">
    <property type="protein sequence ID" value="MCP1245973.1"/>
    <property type="molecule type" value="Genomic_DNA"/>
</dbReference>
<dbReference type="InterPro" id="IPR007067">
    <property type="entry name" value="Tail_sheath"/>
</dbReference>
<dbReference type="InterPro" id="IPR035089">
    <property type="entry name" value="Phage_sheath_subtilisin"/>
</dbReference>
<reference evidence="3 4" key="1">
    <citation type="submission" date="2022-06" db="EMBL/GenBank/DDBJ databases">
        <title>Acetobacer genomes from food samples.</title>
        <authorList>
            <person name="Sombolestani A."/>
        </authorList>
    </citation>
    <scope>NUCLEOTIDE SEQUENCE [LARGE SCALE GENOMIC DNA]</scope>
    <source>
        <strain evidence="3 4">R-83281</strain>
    </source>
</reference>
<proteinExistence type="inferred from homology"/>
<accession>A0ABT1ERJ2</accession>
<protein>
    <submittedName>
        <fullName evidence="3">Phage tail sheath subtilisin-like domain-containing protein</fullName>
    </submittedName>
</protein>